<dbReference type="InterPro" id="IPR010743">
    <property type="entry name" value="Methionine_synth_MetW"/>
</dbReference>
<dbReference type="SUPFAM" id="SSF53335">
    <property type="entry name" value="S-adenosyl-L-methionine-dependent methyltransferases"/>
    <property type="match status" value="1"/>
</dbReference>
<dbReference type="HOGENOM" id="CLU_091323_0_0_6"/>
<dbReference type="Gene3D" id="3.40.50.150">
    <property type="entry name" value="Vaccinia Virus protein VP39"/>
    <property type="match status" value="1"/>
</dbReference>
<accession>J5KI22</accession>
<gene>
    <name evidence="1" type="primary">metW</name>
    <name evidence="1" type="ORF">NT02SARS_0478</name>
</gene>
<evidence type="ECO:0000313" key="1">
    <source>
        <dbReference type="EMBL" id="EJP73818.1"/>
    </source>
</evidence>
<dbReference type="Proteomes" id="UP000010116">
    <property type="component" value="Unassembled WGS sequence"/>
</dbReference>
<dbReference type="AlphaFoldDB" id="J5KI22"/>
<protein>
    <submittedName>
        <fullName evidence="1">Methionine biosynthesis protein MetW</fullName>
    </submittedName>
</protein>
<dbReference type="CDD" id="cd02440">
    <property type="entry name" value="AdoMet_MTases"/>
    <property type="match status" value="1"/>
</dbReference>
<organism evidence="1 2">
    <name type="scientific">SAR86 cluster bacterium SAR86B</name>
    <dbReference type="NCBI Taxonomy" id="1123867"/>
    <lineage>
        <taxon>Bacteria</taxon>
        <taxon>Pseudomonadati</taxon>
        <taxon>Pseudomonadota</taxon>
        <taxon>Gammaproteobacteria</taxon>
        <taxon>SAR86 cluster</taxon>
    </lineage>
</organism>
<sequence length="196" mass="21864">MNRSLLKIIDNWVPENSKVIDLGCGDGSLITELSKSKNIIGYGVEVNAEKIASCIANGVSVVQEDIDDGVETFNGMGFDLSVMASSIQCLRNPNLALENMLNMSKKTIVTLPNFGYWKCRLGLLKGSMPITDNLPKTWYETNNLHLCTIKDFENLCTDMGFTIEKKRYLDIKSKESFFAKLFPNLFAAEGVYLLSK</sequence>
<dbReference type="EMBL" id="JH611164">
    <property type="protein sequence ID" value="EJP73818.1"/>
    <property type="molecule type" value="Genomic_DNA"/>
</dbReference>
<dbReference type="NCBIfam" id="TIGR02081">
    <property type="entry name" value="metW"/>
    <property type="match status" value="1"/>
</dbReference>
<name>J5KI22_9GAMM</name>
<dbReference type="InterPro" id="IPR029063">
    <property type="entry name" value="SAM-dependent_MTases_sf"/>
</dbReference>
<dbReference type="Pfam" id="PF07021">
    <property type="entry name" value="MetW"/>
    <property type="match status" value="1"/>
</dbReference>
<reference evidence="1 2" key="1">
    <citation type="journal article" date="2012" name="ISME J.">
        <title>Genomic insights to SAR86, an abundant and uncultivated marine bacterial lineage.</title>
        <authorList>
            <person name="Dupont C.L."/>
            <person name="Rusch D.B."/>
            <person name="Yooseph S."/>
            <person name="Lombardo M.J."/>
            <person name="Richter R.A."/>
            <person name="Valas R."/>
            <person name="Novotny M."/>
            <person name="Yee-Greenbaum J."/>
            <person name="Selengut J.D."/>
            <person name="Haft D.H."/>
            <person name="Halpern A.L."/>
            <person name="Lasken R.S."/>
            <person name="Nealson K."/>
            <person name="Friedman R."/>
            <person name="Venter J.C."/>
        </authorList>
    </citation>
    <scope>NUCLEOTIDE SEQUENCE [LARGE SCALE GENOMIC DNA]</scope>
</reference>
<evidence type="ECO:0000313" key="2">
    <source>
        <dbReference type="Proteomes" id="UP000010116"/>
    </source>
</evidence>
<proteinExistence type="predicted"/>